<sequence length="25" mass="2723">DLFSGNYGILQTTTSTTRECICISV</sequence>
<name>A0A8J2Q416_9HEXA</name>
<dbReference type="Proteomes" id="UP000708208">
    <property type="component" value="Unassembled WGS sequence"/>
</dbReference>
<accession>A0A8J2Q416</accession>
<proteinExistence type="predicted"/>
<dbReference type="AlphaFoldDB" id="A0A8J2Q416"/>
<evidence type="ECO:0000313" key="2">
    <source>
        <dbReference type="Proteomes" id="UP000708208"/>
    </source>
</evidence>
<feature type="non-terminal residue" evidence="1">
    <location>
        <position position="1"/>
    </location>
</feature>
<dbReference type="EMBL" id="CAJVCH010566344">
    <property type="protein sequence ID" value="CAG7832666.1"/>
    <property type="molecule type" value="Genomic_DNA"/>
</dbReference>
<evidence type="ECO:0000313" key="1">
    <source>
        <dbReference type="EMBL" id="CAG7832666.1"/>
    </source>
</evidence>
<comment type="caution">
    <text evidence="1">The sequence shown here is derived from an EMBL/GenBank/DDBJ whole genome shotgun (WGS) entry which is preliminary data.</text>
</comment>
<protein>
    <submittedName>
        <fullName evidence="1">Uncharacterized protein</fullName>
    </submittedName>
</protein>
<organism evidence="1 2">
    <name type="scientific">Allacma fusca</name>
    <dbReference type="NCBI Taxonomy" id="39272"/>
    <lineage>
        <taxon>Eukaryota</taxon>
        <taxon>Metazoa</taxon>
        <taxon>Ecdysozoa</taxon>
        <taxon>Arthropoda</taxon>
        <taxon>Hexapoda</taxon>
        <taxon>Collembola</taxon>
        <taxon>Symphypleona</taxon>
        <taxon>Sminthuridae</taxon>
        <taxon>Allacma</taxon>
    </lineage>
</organism>
<gene>
    <name evidence="1" type="ORF">AFUS01_LOCUS42345</name>
</gene>
<reference evidence="1" key="1">
    <citation type="submission" date="2021-06" db="EMBL/GenBank/DDBJ databases">
        <authorList>
            <person name="Hodson N. C."/>
            <person name="Mongue J. A."/>
            <person name="Jaron S. K."/>
        </authorList>
    </citation>
    <scope>NUCLEOTIDE SEQUENCE</scope>
</reference>
<keyword evidence="2" id="KW-1185">Reference proteome</keyword>